<dbReference type="NCBIfam" id="TIGR00231">
    <property type="entry name" value="small_GTP"/>
    <property type="match status" value="1"/>
</dbReference>
<evidence type="ECO:0000313" key="3">
    <source>
        <dbReference type="EMBL" id="KAK3094000.1"/>
    </source>
</evidence>
<dbReference type="Proteomes" id="UP001186944">
    <property type="component" value="Unassembled WGS sequence"/>
</dbReference>
<dbReference type="InterPro" id="IPR027417">
    <property type="entry name" value="P-loop_NTPase"/>
</dbReference>
<accession>A0AA89BTK9</accession>
<gene>
    <name evidence="3" type="ORF">FSP39_022769</name>
</gene>
<dbReference type="EMBL" id="VSWD01000009">
    <property type="protein sequence ID" value="KAK3094000.1"/>
    <property type="molecule type" value="Genomic_DNA"/>
</dbReference>
<dbReference type="GO" id="GO:0007264">
    <property type="term" value="P:small GTPase-mediated signal transduction"/>
    <property type="evidence" value="ECO:0007669"/>
    <property type="project" value="InterPro"/>
</dbReference>
<name>A0AA89BTK9_PINIB</name>
<evidence type="ECO:0000256" key="2">
    <source>
        <dbReference type="ARBA" id="ARBA00023134"/>
    </source>
</evidence>
<comment type="caution">
    <text evidence="3">The sequence shown here is derived from an EMBL/GenBank/DDBJ whole genome shotgun (WGS) entry which is preliminary data.</text>
</comment>
<dbReference type="InterPro" id="IPR001806">
    <property type="entry name" value="Small_GTPase"/>
</dbReference>
<dbReference type="GO" id="GO:0005525">
    <property type="term" value="F:GTP binding"/>
    <property type="evidence" value="ECO:0007669"/>
    <property type="project" value="UniProtKB-KW"/>
</dbReference>
<dbReference type="SMART" id="SM00174">
    <property type="entry name" value="RHO"/>
    <property type="match status" value="1"/>
</dbReference>
<reference evidence="3" key="1">
    <citation type="submission" date="2019-08" db="EMBL/GenBank/DDBJ databases">
        <title>The improved chromosome-level genome for the pearl oyster Pinctada fucata martensii using PacBio sequencing and Hi-C.</title>
        <authorList>
            <person name="Zheng Z."/>
        </authorList>
    </citation>
    <scope>NUCLEOTIDE SEQUENCE</scope>
    <source>
        <strain evidence="3">ZZ-2019</strain>
        <tissue evidence="3">Adductor muscle</tissue>
    </source>
</reference>
<organism evidence="3 4">
    <name type="scientific">Pinctada imbricata</name>
    <name type="common">Atlantic pearl-oyster</name>
    <name type="synonym">Pinctada martensii</name>
    <dbReference type="NCBI Taxonomy" id="66713"/>
    <lineage>
        <taxon>Eukaryota</taxon>
        <taxon>Metazoa</taxon>
        <taxon>Spiralia</taxon>
        <taxon>Lophotrochozoa</taxon>
        <taxon>Mollusca</taxon>
        <taxon>Bivalvia</taxon>
        <taxon>Autobranchia</taxon>
        <taxon>Pteriomorphia</taxon>
        <taxon>Pterioida</taxon>
        <taxon>Pterioidea</taxon>
        <taxon>Pteriidae</taxon>
        <taxon>Pinctada</taxon>
    </lineage>
</organism>
<keyword evidence="4" id="KW-1185">Reference proteome</keyword>
<sequence length="117" mass="13450">MMNTLKKRKLSVTVVGDGMAGKTSLINAFLGKKFTEKYTATTSDIHHGSTIRYGERFNVKIFDFAGEREPEFINSSALQESDVIIVCYSTDDRESYESIRSFWAPQLQKMKRKLNLW</sequence>
<evidence type="ECO:0000256" key="1">
    <source>
        <dbReference type="ARBA" id="ARBA00022741"/>
    </source>
</evidence>
<proteinExistence type="predicted"/>
<dbReference type="PANTHER" id="PTHR24072">
    <property type="entry name" value="RHO FAMILY GTPASE"/>
    <property type="match status" value="1"/>
</dbReference>
<protein>
    <submittedName>
        <fullName evidence="3">Uncharacterized protein</fullName>
    </submittedName>
</protein>
<dbReference type="Gene3D" id="3.40.50.300">
    <property type="entry name" value="P-loop containing nucleotide triphosphate hydrolases"/>
    <property type="match status" value="1"/>
</dbReference>
<dbReference type="Pfam" id="PF00071">
    <property type="entry name" value="Ras"/>
    <property type="match status" value="1"/>
</dbReference>
<dbReference type="SUPFAM" id="SSF52540">
    <property type="entry name" value="P-loop containing nucleoside triphosphate hydrolases"/>
    <property type="match status" value="1"/>
</dbReference>
<dbReference type="InterPro" id="IPR003578">
    <property type="entry name" value="Small_GTPase_Rho"/>
</dbReference>
<dbReference type="InterPro" id="IPR005225">
    <property type="entry name" value="Small_GTP-bd"/>
</dbReference>
<dbReference type="AlphaFoldDB" id="A0AA89BTK9"/>
<evidence type="ECO:0000313" key="4">
    <source>
        <dbReference type="Proteomes" id="UP001186944"/>
    </source>
</evidence>
<keyword evidence="1" id="KW-0547">Nucleotide-binding</keyword>
<dbReference type="GO" id="GO:0003924">
    <property type="term" value="F:GTPase activity"/>
    <property type="evidence" value="ECO:0007669"/>
    <property type="project" value="InterPro"/>
</dbReference>
<keyword evidence="2" id="KW-0342">GTP-binding</keyword>